<protein>
    <submittedName>
        <fullName evidence="2">Uncharacterized protein</fullName>
    </submittedName>
</protein>
<dbReference type="EMBL" id="AMZH03009099">
    <property type="protein sequence ID" value="RRT57581.1"/>
    <property type="molecule type" value="Genomic_DNA"/>
</dbReference>
<feature type="region of interest" description="Disordered" evidence="1">
    <location>
        <begin position="69"/>
        <end position="93"/>
    </location>
</feature>
<evidence type="ECO:0000313" key="2">
    <source>
        <dbReference type="EMBL" id="RRT57581.1"/>
    </source>
</evidence>
<organism evidence="2 3">
    <name type="scientific">Ensete ventricosum</name>
    <name type="common">Abyssinian banana</name>
    <name type="synonym">Musa ensete</name>
    <dbReference type="NCBI Taxonomy" id="4639"/>
    <lineage>
        <taxon>Eukaryota</taxon>
        <taxon>Viridiplantae</taxon>
        <taxon>Streptophyta</taxon>
        <taxon>Embryophyta</taxon>
        <taxon>Tracheophyta</taxon>
        <taxon>Spermatophyta</taxon>
        <taxon>Magnoliopsida</taxon>
        <taxon>Liliopsida</taxon>
        <taxon>Zingiberales</taxon>
        <taxon>Musaceae</taxon>
        <taxon>Ensete</taxon>
    </lineage>
</organism>
<name>A0A426Z0T3_ENSVE</name>
<evidence type="ECO:0000256" key="1">
    <source>
        <dbReference type="SAM" id="MobiDB-lite"/>
    </source>
</evidence>
<gene>
    <name evidence="2" type="ORF">B296_00030689</name>
</gene>
<dbReference type="AlphaFoldDB" id="A0A426Z0T3"/>
<dbReference type="Proteomes" id="UP000287651">
    <property type="component" value="Unassembled WGS sequence"/>
</dbReference>
<evidence type="ECO:0000313" key="3">
    <source>
        <dbReference type="Proteomes" id="UP000287651"/>
    </source>
</evidence>
<accession>A0A426Z0T3</accession>
<reference evidence="2 3" key="1">
    <citation type="journal article" date="2014" name="Agronomy (Basel)">
        <title>A Draft Genome Sequence for Ensete ventricosum, the Drought-Tolerant Tree Against Hunger.</title>
        <authorList>
            <person name="Harrison J."/>
            <person name="Moore K.A."/>
            <person name="Paszkiewicz K."/>
            <person name="Jones T."/>
            <person name="Grant M."/>
            <person name="Ambacheew D."/>
            <person name="Muzemil S."/>
            <person name="Studholme D.J."/>
        </authorList>
    </citation>
    <scope>NUCLEOTIDE SEQUENCE [LARGE SCALE GENOMIC DNA]</scope>
</reference>
<proteinExistence type="predicted"/>
<comment type="caution">
    <text evidence="2">The sequence shown here is derived from an EMBL/GenBank/DDBJ whole genome shotgun (WGS) entry which is preliminary data.</text>
</comment>
<sequence>MLSRSGTIATDLAQLISKLDDDEDEANPTHDIIRYKDGARGPWDHTRSYVTSTKDTDDIKGRGTIDLRRDLMANSEKEEPETAPEQTQSRHVP</sequence>
<feature type="compositionally biased region" description="Polar residues" evidence="1">
    <location>
        <begin position="84"/>
        <end position="93"/>
    </location>
</feature>